<dbReference type="InterPro" id="IPR041585">
    <property type="entry name" value="LepB_GAP_N"/>
</dbReference>
<keyword evidence="5" id="KW-1185">Reference proteome</keyword>
<feature type="domain" description="LepB GAP" evidence="2">
    <location>
        <begin position="508"/>
        <end position="576"/>
    </location>
</feature>
<dbReference type="Gene3D" id="1.25.40.830">
    <property type="match status" value="1"/>
</dbReference>
<evidence type="ECO:0000259" key="1">
    <source>
        <dbReference type="Pfam" id="PF18172"/>
    </source>
</evidence>
<gene>
    <name evidence="4" type="ORF">Lsan_2071</name>
</gene>
<name>A0A0W0YTS8_9GAMM</name>
<sequence>MFTYKGKILTKFKNKKGGKNHNKADGFYRDSDGVEYFVKKPKDPRELFTELFAGLLLQEFKHRGLIDKIYHSSLICAQLIQFEDGSYGLIQPKVEFKELYKIIGTGYRDGSDRDPLVEMFYGPQSYLLLTQLKQYYGLAVALMFSLLLGDHSVHSGNVVCLDVMSSVEMTFIQFARIDWGAAFRYYGHKKNNEDLFCPFEYQGWFNPKGYTKGYFLNYRKIKGLFPSLAEQARLLQSKVNDALFVDMVSTVLKQLPSDLVDSKTKTELTKYLCMESFSNISFGEDGHYRQFAHDLAAILSNRLKKMTLLQDFPTSIADVEEPQIMYLESMPTAIILPVNQVTPFVEQMNIWLNILSLSDERSIFDFNSIDRATLAKQFNFFIEGLLRQVEKLDQFSHNVSATELSDKTIQPHPMSSFYRNLFTFDADLKPYLSSHAEIKASSTEDYWQFTETVLTTSFNILVTIRVLQDTQSSAMLAKSSAIHFLFDALKKYLHDFSVLYQVLLKELENALCFMPDSQLAGVCLQEMDFMNSSVLIGMVLKNSKLWERMNRALTESQEILYQEKTAYHITKLHKFQKDFTQFLILAGEFPSITQFVTKGIVVNELTRLFESLPEFLQMKLATTLNHIQGEFRKWQRRCSVELEEQEKLNEKMEFSSEKNSHNLSTSNFFAEKTKEQEIISKEFQEKIAADKILWEAIAGSQKEELPLDDLLLLKEFYDSNRVLYTDISRRALKNYYREALRVRLSDIPFTEQASLLQNNAHHVFDSLSQSDVLTEAVKIIDELYGEKREVKLQAVSRMLFFNWHESGTLSRSQVNNLVHDPSSSSSFSLGTAKFL</sequence>
<dbReference type="STRING" id="45074.Lsan_2071"/>
<comment type="caution">
    <text evidence="4">The sequence shown here is derived from an EMBL/GenBank/DDBJ whole genome shotgun (WGS) entry which is preliminary data.</text>
</comment>
<evidence type="ECO:0000259" key="3">
    <source>
        <dbReference type="Pfam" id="PF18640"/>
    </source>
</evidence>
<dbReference type="Proteomes" id="UP000054703">
    <property type="component" value="Unassembled WGS sequence"/>
</dbReference>
<feature type="domain" description="LepB N-terminal" evidence="3">
    <location>
        <begin position="126"/>
        <end position="307"/>
    </location>
</feature>
<evidence type="ECO:0000259" key="2">
    <source>
        <dbReference type="Pfam" id="PF18227"/>
    </source>
</evidence>
<dbReference type="OrthoDB" id="5619798at2"/>
<feature type="domain" description="LepB GAP" evidence="1">
    <location>
        <begin position="336"/>
        <end position="503"/>
    </location>
</feature>
<evidence type="ECO:0000313" key="5">
    <source>
        <dbReference type="Proteomes" id="UP000054703"/>
    </source>
</evidence>
<protein>
    <submittedName>
        <fullName evidence="4">Putative effector protein B</fullName>
    </submittedName>
</protein>
<dbReference type="Pfam" id="PF18227">
    <property type="entry name" value="LepB_GAP_C"/>
    <property type="match status" value="1"/>
</dbReference>
<proteinExistence type="predicted"/>
<accession>A0A0W0YTS8</accession>
<dbReference type="AlphaFoldDB" id="A0A0W0YTS8"/>
<dbReference type="PATRIC" id="fig|45074.5.peg.2210"/>
<dbReference type="Pfam" id="PF18640">
    <property type="entry name" value="LepB_N"/>
    <property type="match status" value="1"/>
</dbReference>
<organism evidence="4 5">
    <name type="scientific">Legionella santicrucis</name>
    <dbReference type="NCBI Taxonomy" id="45074"/>
    <lineage>
        <taxon>Bacteria</taxon>
        <taxon>Pseudomonadati</taxon>
        <taxon>Pseudomonadota</taxon>
        <taxon>Gammaproteobacteria</taxon>
        <taxon>Legionellales</taxon>
        <taxon>Legionellaceae</taxon>
        <taxon>Legionella</taxon>
    </lineage>
</organism>
<dbReference type="InterPro" id="IPR040519">
    <property type="entry name" value="LepB_N"/>
</dbReference>
<evidence type="ECO:0000313" key="4">
    <source>
        <dbReference type="EMBL" id="KTD60293.1"/>
    </source>
</evidence>
<reference evidence="4 5" key="1">
    <citation type="submission" date="2015-11" db="EMBL/GenBank/DDBJ databases">
        <title>Genomic analysis of 38 Legionella species identifies large and diverse effector repertoires.</title>
        <authorList>
            <person name="Burstein D."/>
            <person name="Amaro F."/>
            <person name="Zusman T."/>
            <person name="Lifshitz Z."/>
            <person name="Cohen O."/>
            <person name="Gilbert J.A."/>
            <person name="Pupko T."/>
            <person name="Shuman H.A."/>
            <person name="Segal G."/>
        </authorList>
    </citation>
    <scope>NUCLEOTIDE SEQUENCE [LARGE SCALE GENOMIC DNA]</scope>
    <source>
        <strain evidence="4 5">SC-63-C7</strain>
    </source>
</reference>
<dbReference type="Pfam" id="PF18172">
    <property type="entry name" value="LepB_GAP_N"/>
    <property type="match status" value="1"/>
</dbReference>
<dbReference type="RefSeq" id="WP_058514333.1">
    <property type="nucleotide sequence ID" value="NZ_CAAAIH010000014.1"/>
</dbReference>
<dbReference type="Gene3D" id="1.20.120.1700">
    <property type="match status" value="1"/>
</dbReference>
<dbReference type="EMBL" id="LNYU01000050">
    <property type="protein sequence ID" value="KTD60293.1"/>
    <property type="molecule type" value="Genomic_DNA"/>
</dbReference>
<dbReference type="InterPro" id="IPR040484">
    <property type="entry name" value="LepB_GAP_C"/>
</dbReference>